<protein>
    <recommendedName>
        <fullName evidence="2">Anti-sigma factor antagonist</fullName>
    </recommendedName>
</protein>
<dbReference type="InterPro" id="IPR046036">
    <property type="entry name" value="DUF5994"/>
</dbReference>
<dbReference type="CDD" id="cd07043">
    <property type="entry name" value="STAS_anti-anti-sigma_factors"/>
    <property type="match status" value="1"/>
</dbReference>
<evidence type="ECO:0000256" key="3">
    <source>
        <dbReference type="SAM" id="MobiDB-lite"/>
    </source>
</evidence>
<dbReference type="Gene3D" id="3.30.750.24">
    <property type="entry name" value="STAS domain"/>
    <property type="match status" value="1"/>
</dbReference>
<feature type="domain" description="STAS" evidence="4">
    <location>
        <begin position="262"/>
        <end position="350"/>
    </location>
</feature>
<reference evidence="6" key="1">
    <citation type="journal article" date="2019" name="Int. J. Syst. Evol. Microbiol.">
        <title>The Global Catalogue of Microorganisms (GCM) 10K type strain sequencing project: providing services to taxonomists for standard genome sequencing and annotation.</title>
        <authorList>
            <consortium name="The Broad Institute Genomics Platform"/>
            <consortium name="The Broad Institute Genome Sequencing Center for Infectious Disease"/>
            <person name="Wu L."/>
            <person name="Ma J."/>
        </authorList>
    </citation>
    <scope>NUCLEOTIDE SEQUENCE [LARGE SCALE GENOMIC DNA]</scope>
    <source>
        <strain evidence="6">CCUG 62974</strain>
    </source>
</reference>
<proteinExistence type="inferred from homology"/>
<dbReference type="InterPro" id="IPR002645">
    <property type="entry name" value="STAS_dom"/>
</dbReference>
<gene>
    <name evidence="5" type="ORF">ACFQ08_06480</name>
</gene>
<dbReference type="InterPro" id="IPR036513">
    <property type="entry name" value="STAS_dom_sf"/>
</dbReference>
<accession>A0ABW3DN17</accession>
<evidence type="ECO:0000256" key="1">
    <source>
        <dbReference type="ARBA" id="ARBA00009013"/>
    </source>
</evidence>
<dbReference type="SUPFAM" id="SSF52091">
    <property type="entry name" value="SpoIIaa-like"/>
    <property type="match status" value="1"/>
</dbReference>
<evidence type="ECO:0000256" key="2">
    <source>
        <dbReference type="RuleBase" id="RU003749"/>
    </source>
</evidence>
<name>A0ABW3DN17_9ACTN</name>
<evidence type="ECO:0000313" key="6">
    <source>
        <dbReference type="Proteomes" id="UP001597024"/>
    </source>
</evidence>
<feature type="region of interest" description="Disordered" evidence="3">
    <location>
        <begin position="142"/>
        <end position="226"/>
    </location>
</feature>
<dbReference type="NCBIfam" id="TIGR00377">
    <property type="entry name" value="ant_ant_sig"/>
    <property type="match status" value="1"/>
</dbReference>
<dbReference type="EMBL" id="JBHTHX010000129">
    <property type="protein sequence ID" value="MFD0884195.1"/>
    <property type="molecule type" value="Genomic_DNA"/>
</dbReference>
<dbReference type="Proteomes" id="UP001597024">
    <property type="component" value="Unassembled WGS sequence"/>
</dbReference>
<feature type="compositionally biased region" description="Low complexity" evidence="3">
    <location>
        <begin position="210"/>
        <end position="224"/>
    </location>
</feature>
<evidence type="ECO:0000259" key="4">
    <source>
        <dbReference type="PROSITE" id="PS50801"/>
    </source>
</evidence>
<keyword evidence="6" id="KW-1185">Reference proteome</keyword>
<evidence type="ECO:0000313" key="5">
    <source>
        <dbReference type="EMBL" id="MFD0884195.1"/>
    </source>
</evidence>
<dbReference type="PROSITE" id="PS50801">
    <property type="entry name" value="STAS"/>
    <property type="match status" value="1"/>
</dbReference>
<dbReference type="Pfam" id="PF01740">
    <property type="entry name" value="STAS"/>
    <property type="match status" value="1"/>
</dbReference>
<dbReference type="PANTHER" id="PTHR33495:SF2">
    <property type="entry name" value="ANTI-SIGMA FACTOR ANTAGONIST TM_1081-RELATED"/>
    <property type="match status" value="1"/>
</dbReference>
<comment type="similarity">
    <text evidence="1 2">Belongs to the anti-sigma-factor antagonist family.</text>
</comment>
<dbReference type="InterPro" id="IPR003658">
    <property type="entry name" value="Anti-sigma_ant"/>
</dbReference>
<dbReference type="Pfam" id="PF19457">
    <property type="entry name" value="DUF5994"/>
    <property type="match status" value="1"/>
</dbReference>
<organism evidence="5 6">
    <name type="scientific">Streptosporangium algeriense</name>
    <dbReference type="NCBI Taxonomy" id="1682748"/>
    <lineage>
        <taxon>Bacteria</taxon>
        <taxon>Bacillati</taxon>
        <taxon>Actinomycetota</taxon>
        <taxon>Actinomycetes</taxon>
        <taxon>Streptosporangiales</taxon>
        <taxon>Streptosporangiaceae</taxon>
        <taxon>Streptosporangium</taxon>
    </lineage>
</organism>
<comment type="caution">
    <text evidence="5">The sequence shown here is derived from an EMBL/GenBank/DDBJ whole genome shotgun (WGS) entry which is preliminary data.</text>
</comment>
<dbReference type="PANTHER" id="PTHR33495">
    <property type="entry name" value="ANTI-SIGMA FACTOR ANTAGONIST TM_1081-RELATED-RELATED"/>
    <property type="match status" value="1"/>
</dbReference>
<sequence>MTPTLLSQPAPLSSTSSAIPRVDSALRLSLHPVLDRRAAVDGAWWPYSHDATAELPGLIAVVDRLLGRVTLRVSLHGDAWQNIPRRIPARGRQVRVGWFRHTDPRLITLIFAAGEPVVLLVIPPGTAAAPAEATLRRTAQDLPARETTGSSVDGAQTGGGLPPVLVPPPRGTAADDTARWENEGGPVTGQKGPSSPDGCQRRRAPRALCRQGRAVPGPARPGGRPIFGRQASHPVPASPKESSITVIDAAPLGVADPSRPTVVHLSGEIDIFTSVELRRRLMDTLRSSTSLLVIDLSQVSFCDAGGLAVLVGIQRRARPMGITLALSAPRPFMSRLLRITGLDRGLPMVA</sequence>